<dbReference type="PANTHER" id="PTHR33449">
    <property type="entry name" value="NUCLEOID-ASSOCIATED PROTEIN YBAB"/>
    <property type="match status" value="1"/>
</dbReference>
<feature type="region of interest" description="Disordered" evidence="3">
    <location>
        <begin position="1"/>
        <end position="22"/>
    </location>
</feature>
<dbReference type="GO" id="GO:0003677">
    <property type="term" value="F:DNA binding"/>
    <property type="evidence" value="ECO:0007669"/>
    <property type="project" value="UniProtKB-UniRule"/>
</dbReference>
<proteinExistence type="inferred from homology"/>
<comment type="similarity">
    <text evidence="2">Belongs to the YbaB/EbfC family.</text>
</comment>
<keyword evidence="2" id="KW-0963">Cytoplasm</keyword>
<organism evidence="4 5">
    <name type="scientific">Candidatus Stercoripulliclostridium pullicola</name>
    <dbReference type="NCBI Taxonomy" id="2840953"/>
    <lineage>
        <taxon>Bacteria</taxon>
        <taxon>Bacillati</taxon>
        <taxon>Bacillota</taxon>
        <taxon>Clostridia</taxon>
        <taxon>Eubacteriales</taxon>
        <taxon>Candidatus Stercoripulliclostridium</taxon>
    </lineage>
</organism>
<comment type="caution">
    <text evidence="4">The sequence shown here is derived from an EMBL/GenBank/DDBJ whole genome shotgun (WGS) entry which is preliminary data.</text>
</comment>
<comment type="subcellular location">
    <subcellularLocation>
        <location evidence="2">Cytoplasm</location>
        <location evidence="2">Nucleoid</location>
    </subcellularLocation>
</comment>
<dbReference type="PIRSF" id="PIRSF004555">
    <property type="entry name" value="UCP004555"/>
    <property type="match status" value="1"/>
</dbReference>
<comment type="subunit">
    <text evidence="2">Homodimer.</text>
</comment>
<reference evidence="4" key="1">
    <citation type="submission" date="2020-10" db="EMBL/GenBank/DDBJ databases">
        <authorList>
            <person name="Gilroy R."/>
        </authorList>
    </citation>
    <scope>NUCLEOTIDE SEQUENCE</scope>
    <source>
        <strain evidence="4">517</strain>
    </source>
</reference>
<sequence>MAKFNGFGGGGGGNMQQLMRQAQQMQQKLAEAQKELAETEVVATSSGGMVEVVMGCDRTLTSIKIKPEAVDPDDVEMLEDMITAAFNEAIKLVEEEQQRVMGPLTGGIPGGLF</sequence>
<dbReference type="NCBIfam" id="TIGR00103">
    <property type="entry name" value="DNA_YbaB_EbfC"/>
    <property type="match status" value="1"/>
</dbReference>
<dbReference type="PANTHER" id="PTHR33449:SF1">
    <property type="entry name" value="NUCLEOID-ASSOCIATED PROTEIN YBAB"/>
    <property type="match status" value="1"/>
</dbReference>
<reference evidence="4" key="2">
    <citation type="journal article" date="2021" name="PeerJ">
        <title>Extensive microbial diversity within the chicken gut microbiome revealed by metagenomics and culture.</title>
        <authorList>
            <person name="Gilroy R."/>
            <person name="Ravi A."/>
            <person name="Getino M."/>
            <person name="Pursley I."/>
            <person name="Horton D.L."/>
            <person name="Alikhan N.F."/>
            <person name="Baker D."/>
            <person name="Gharbi K."/>
            <person name="Hall N."/>
            <person name="Watson M."/>
            <person name="Adriaenssens E.M."/>
            <person name="Foster-Nyarko E."/>
            <person name="Jarju S."/>
            <person name="Secka A."/>
            <person name="Antonio M."/>
            <person name="Oren A."/>
            <person name="Chaudhuri R.R."/>
            <person name="La Ragione R."/>
            <person name="Hildebrand F."/>
            <person name="Pallen M.J."/>
        </authorList>
    </citation>
    <scope>NUCLEOTIDE SEQUENCE</scope>
    <source>
        <strain evidence="4">517</strain>
    </source>
</reference>
<keyword evidence="1 2" id="KW-0238">DNA-binding</keyword>
<dbReference type="HAMAP" id="MF_00274">
    <property type="entry name" value="DNA_YbaB_EbfC"/>
    <property type="match status" value="1"/>
</dbReference>
<dbReference type="InterPro" id="IPR036894">
    <property type="entry name" value="YbaB-like_sf"/>
</dbReference>
<dbReference type="InterPro" id="IPR004401">
    <property type="entry name" value="YbaB/EbfC"/>
</dbReference>
<accession>A0A940ID42</accession>
<protein>
    <recommendedName>
        <fullName evidence="2">Nucleoid-associated protein IAB16_03405</fullName>
    </recommendedName>
</protein>
<evidence type="ECO:0000313" key="5">
    <source>
        <dbReference type="Proteomes" id="UP000727857"/>
    </source>
</evidence>
<name>A0A940ID42_9FIRM</name>
<dbReference type="EMBL" id="JADINF010000081">
    <property type="protein sequence ID" value="MBO8424045.1"/>
    <property type="molecule type" value="Genomic_DNA"/>
</dbReference>
<dbReference type="Proteomes" id="UP000727857">
    <property type="component" value="Unassembled WGS sequence"/>
</dbReference>
<gene>
    <name evidence="4" type="ORF">IAB16_03405</name>
</gene>
<evidence type="ECO:0000313" key="4">
    <source>
        <dbReference type="EMBL" id="MBO8424045.1"/>
    </source>
</evidence>
<evidence type="ECO:0000256" key="3">
    <source>
        <dbReference type="SAM" id="MobiDB-lite"/>
    </source>
</evidence>
<dbReference type="Gene3D" id="3.30.1310.10">
    <property type="entry name" value="Nucleoid-associated protein YbaB-like domain"/>
    <property type="match status" value="1"/>
</dbReference>
<dbReference type="GO" id="GO:0043590">
    <property type="term" value="C:bacterial nucleoid"/>
    <property type="evidence" value="ECO:0007669"/>
    <property type="project" value="UniProtKB-UniRule"/>
</dbReference>
<evidence type="ECO:0000256" key="1">
    <source>
        <dbReference type="ARBA" id="ARBA00023125"/>
    </source>
</evidence>
<comment type="function">
    <text evidence="2">Binds to DNA and alters its conformation. May be involved in regulation of gene expression, nucleoid organization and DNA protection.</text>
</comment>
<dbReference type="Pfam" id="PF02575">
    <property type="entry name" value="YbaB_DNA_bd"/>
    <property type="match status" value="1"/>
</dbReference>
<feature type="compositionally biased region" description="Gly residues" evidence="3">
    <location>
        <begin position="1"/>
        <end position="14"/>
    </location>
</feature>
<dbReference type="GO" id="GO:0005829">
    <property type="term" value="C:cytosol"/>
    <property type="evidence" value="ECO:0007669"/>
    <property type="project" value="TreeGrafter"/>
</dbReference>
<evidence type="ECO:0000256" key="2">
    <source>
        <dbReference type="HAMAP-Rule" id="MF_00274"/>
    </source>
</evidence>
<dbReference type="AlphaFoldDB" id="A0A940ID42"/>
<dbReference type="SUPFAM" id="SSF82607">
    <property type="entry name" value="YbaB-like"/>
    <property type="match status" value="1"/>
</dbReference>